<name>A0A1H0A0J2_9BACT</name>
<dbReference type="HAMAP" id="MF_01404">
    <property type="entry name" value="PvlArgDC"/>
    <property type="match status" value="1"/>
</dbReference>
<keyword evidence="10" id="KW-1185">Reference proteome</keyword>
<sequence>MFVPTKAFFTTGIGRHKNKLQSFELALRDAKIEKQNLVYVSSIFPPNCEFVEIEEGIKLLSPGQITFCVMARNATNEKGRLVGSAVGIALPADKNQYGYISEHTTFGADEKEIGDFAEDLASTMLATTLGIEFDANKDYDERREIYLMSGKIVKSCSAPCVTAGVGGMWTTTISAVVFIP</sequence>
<dbReference type="PANTHER" id="PTHR40438:SF1">
    <property type="entry name" value="PYRUVOYL-DEPENDENT ARGININE DECARBOXYLASE"/>
    <property type="match status" value="1"/>
</dbReference>
<dbReference type="PANTHER" id="PTHR40438">
    <property type="entry name" value="PYRUVOYL-DEPENDENT ARGININE DECARBOXYLASE"/>
    <property type="match status" value="1"/>
</dbReference>
<comment type="similarity">
    <text evidence="2">Belongs to the pyruvoyl-dependent arginine decarboxylase family.</text>
</comment>
<dbReference type="RefSeq" id="WP_092062102.1">
    <property type="nucleotide sequence ID" value="NZ_FNIN01000001.1"/>
</dbReference>
<evidence type="ECO:0000256" key="2">
    <source>
        <dbReference type="ARBA" id="ARBA00008611"/>
    </source>
</evidence>
<evidence type="ECO:0000256" key="4">
    <source>
        <dbReference type="ARBA" id="ARBA00014727"/>
    </source>
</evidence>
<keyword evidence="6" id="KW-0456">Lyase</keyword>
<dbReference type="GO" id="GO:0008792">
    <property type="term" value="F:arginine decarboxylase activity"/>
    <property type="evidence" value="ECO:0007669"/>
    <property type="project" value="UniProtKB-EC"/>
</dbReference>
<evidence type="ECO:0000313" key="9">
    <source>
        <dbReference type="EMBL" id="SDN26794.1"/>
    </source>
</evidence>
<reference evidence="9 10" key="1">
    <citation type="submission" date="2016-10" db="EMBL/GenBank/DDBJ databases">
        <authorList>
            <person name="de Groot N.N."/>
        </authorList>
    </citation>
    <scope>NUCLEOTIDE SEQUENCE [LARGE SCALE GENOMIC DNA]</scope>
    <source>
        <strain evidence="9 10">DSM 15269</strain>
    </source>
</reference>
<evidence type="ECO:0000313" key="10">
    <source>
        <dbReference type="Proteomes" id="UP000199602"/>
    </source>
</evidence>
<evidence type="ECO:0000256" key="8">
    <source>
        <dbReference type="ARBA" id="ARBA00049309"/>
    </source>
</evidence>
<evidence type="ECO:0000256" key="6">
    <source>
        <dbReference type="ARBA" id="ARBA00023239"/>
    </source>
</evidence>
<dbReference type="Gene3D" id="3.50.20.10">
    <property type="entry name" value="Pyruvoyl-Dependent Histidine Decarboxylase, subunit B"/>
    <property type="match status" value="1"/>
</dbReference>
<evidence type="ECO:0000256" key="7">
    <source>
        <dbReference type="ARBA" id="ARBA00023317"/>
    </source>
</evidence>
<dbReference type="EMBL" id="FNIN01000001">
    <property type="protein sequence ID" value="SDN26794.1"/>
    <property type="molecule type" value="Genomic_DNA"/>
</dbReference>
<keyword evidence="5" id="KW-0210">Decarboxylase</keyword>
<proteinExistence type="inferred from homology"/>
<dbReference type="STRING" id="206665.SAMN04488516_101231"/>
<dbReference type="SUPFAM" id="SSF56271">
    <property type="entry name" value="Pyruvoyl-dependent histidine and arginine decarboxylases"/>
    <property type="match status" value="1"/>
</dbReference>
<protein>
    <recommendedName>
        <fullName evidence="4">Pyruvoyl-dependent arginine decarboxylase AaxB</fullName>
        <ecNumber evidence="3">4.1.1.19</ecNumber>
    </recommendedName>
</protein>
<dbReference type="Pfam" id="PF01862">
    <property type="entry name" value="PvlArgDC"/>
    <property type="match status" value="1"/>
</dbReference>
<keyword evidence="7" id="KW-0670">Pyruvate</keyword>
<dbReference type="OrthoDB" id="9783061at2"/>
<evidence type="ECO:0000256" key="3">
    <source>
        <dbReference type="ARBA" id="ARBA00012426"/>
    </source>
</evidence>
<dbReference type="InterPro" id="IPR016105">
    <property type="entry name" value="Pyr-dep_his/arg-deCO2ase_sand"/>
</dbReference>
<dbReference type="SFLD" id="SFLDS00055">
    <property type="entry name" value="Pyruvoyl-Dependent_Histidine/A"/>
    <property type="match status" value="1"/>
</dbReference>
<dbReference type="Proteomes" id="UP000199602">
    <property type="component" value="Unassembled WGS sequence"/>
</dbReference>
<comment type="catalytic activity">
    <reaction evidence="8">
        <text>L-arginine + H(+) = agmatine + CO2</text>
        <dbReference type="Rhea" id="RHEA:17641"/>
        <dbReference type="ChEBI" id="CHEBI:15378"/>
        <dbReference type="ChEBI" id="CHEBI:16526"/>
        <dbReference type="ChEBI" id="CHEBI:32682"/>
        <dbReference type="ChEBI" id="CHEBI:58145"/>
        <dbReference type="EC" id="4.1.1.19"/>
    </reaction>
</comment>
<accession>A0A1H0A0J2</accession>
<evidence type="ECO:0000256" key="5">
    <source>
        <dbReference type="ARBA" id="ARBA00022793"/>
    </source>
</evidence>
<dbReference type="InterPro" id="IPR002724">
    <property type="entry name" value="Pyruvoyl-dep_arg_deCO2ase"/>
</dbReference>
<comment type="cofactor">
    <cofactor evidence="1">
        <name>pyruvate</name>
        <dbReference type="ChEBI" id="CHEBI:15361"/>
    </cofactor>
</comment>
<dbReference type="AlphaFoldDB" id="A0A1H0A0J2"/>
<dbReference type="SFLD" id="SFLDG01170">
    <property type="entry name" value="Pyruvoyl-dependent_arginine_de"/>
    <property type="match status" value="1"/>
</dbReference>
<dbReference type="PIRSF" id="PIRSF005216">
    <property type="entry name" value="Pyruvoyl-dep_arg_deCO2ase"/>
    <property type="match status" value="1"/>
</dbReference>
<dbReference type="EC" id="4.1.1.19" evidence="3"/>
<evidence type="ECO:0000256" key="1">
    <source>
        <dbReference type="ARBA" id="ARBA00001928"/>
    </source>
</evidence>
<dbReference type="InterPro" id="IPR016104">
    <property type="entry name" value="Pyr-dep_his/arg-deCO2ase"/>
</dbReference>
<organism evidence="9 10">
    <name type="scientific">Desulfonauticus submarinus</name>
    <dbReference type="NCBI Taxonomy" id="206665"/>
    <lineage>
        <taxon>Bacteria</taxon>
        <taxon>Pseudomonadati</taxon>
        <taxon>Thermodesulfobacteriota</taxon>
        <taxon>Desulfovibrionia</taxon>
        <taxon>Desulfovibrionales</taxon>
        <taxon>Desulfonauticaceae</taxon>
        <taxon>Desulfonauticus</taxon>
    </lineage>
</organism>
<dbReference type="GO" id="GO:0006527">
    <property type="term" value="P:L-arginine catabolic process"/>
    <property type="evidence" value="ECO:0007669"/>
    <property type="project" value="InterPro"/>
</dbReference>
<gene>
    <name evidence="9" type="ORF">SAMN04488516_101231</name>
</gene>
<dbReference type="NCBIfam" id="TIGR00286">
    <property type="entry name" value="pyruvoyl-dependent arginine decarboxylase"/>
    <property type="match status" value="1"/>
</dbReference>